<dbReference type="AlphaFoldDB" id="D0LYZ0"/>
<feature type="compositionally biased region" description="Low complexity" evidence="2">
    <location>
        <begin position="111"/>
        <end position="120"/>
    </location>
</feature>
<keyword evidence="3" id="KW-0732">Signal</keyword>
<sequence>MIAFKHIFFCVGLVLVLATGQAHAEKVWTKSETSLRADPDDASSRVARIQGDRELSVIEKKGNWYRVKVGVKTGWIRRSDLRERPSSNSATAESSSESAARATGSGGGSGARANKNNKSNKNNRRKRRSRRNCREGSAWCDSDGDAMRVVVVVNRVEAYKEPRDDEDIAFLASQDQELVVLGHHSPDWMYVQTLDGKLGWIHDDTVRQKGNLVSARGTAIDAPRTQGSGTESGSDGDTGAETGTGADDAALSASASASASAAGDATRVTARRGEGESLEPEGPSRFDVRLSMGAGAALSGRALTATSGEAGNYETRSTGLVTSLAGDIRYELSGPWHVGVDGNFALVSGLAGLEYNPAAAGSVEAGNYLHHRTELSAQVGYETDSWNSYLHVGGAVGIFYIQDLFNEAALPRERLLSPLVGINADFALSPSFELGVRADALVLGALAQTRGREDGTFSSMLAVAAQAEGTYSLSDTLGLLAAFRFDRVFPEWTGASVREAGVEGAARTDQMLRFLVGVQARFQ</sequence>
<feature type="region of interest" description="Disordered" evidence="2">
    <location>
        <begin position="214"/>
        <end position="287"/>
    </location>
</feature>
<name>D0LYZ0_HALO1</name>
<dbReference type="Proteomes" id="UP000001880">
    <property type="component" value="Chromosome"/>
</dbReference>
<dbReference type="RefSeq" id="WP_012827068.1">
    <property type="nucleotide sequence ID" value="NC_013440.1"/>
</dbReference>
<evidence type="ECO:0000256" key="3">
    <source>
        <dbReference type="SAM" id="SignalP"/>
    </source>
</evidence>
<feature type="compositionally biased region" description="Basic residues" evidence="2">
    <location>
        <begin position="121"/>
        <end position="131"/>
    </location>
</feature>
<proteinExistence type="predicted"/>
<evidence type="ECO:0000313" key="5">
    <source>
        <dbReference type="EMBL" id="ACY14460.1"/>
    </source>
</evidence>
<dbReference type="STRING" id="502025.Hoch_1913"/>
<feature type="compositionally biased region" description="Low complexity" evidence="2">
    <location>
        <begin position="227"/>
        <end position="266"/>
    </location>
</feature>
<dbReference type="OrthoDB" id="5297720at2"/>
<dbReference type="eggNOG" id="COG3103">
    <property type="taxonomic scope" value="Bacteria"/>
</dbReference>
<gene>
    <name evidence="5" type="ordered locus">Hoch_1913</name>
</gene>
<dbReference type="KEGG" id="hoh:Hoch_1913"/>
<evidence type="ECO:0000256" key="2">
    <source>
        <dbReference type="SAM" id="MobiDB-lite"/>
    </source>
</evidence>
<dbReference type="EMBL" id="CP001804">
    <property type="protein sequence ID" value="ACY14460.1"/>
    <property type="molecule type" value="Genomic_DNA"/>
</dbReference>
<feature type="compositionally biased region" description="Low complexity" evidence="2">
    <location>
        <begin position="86"/>
        <end position="103"/>
    </location>
</feature>
<dbReference type="InterPro" id="IPR001452">
    <property type="entry name" value="SH3_domain"/>
</dbReference>
<keyword evidence="1" id="KW-0728">SH3 domain</keyword>
<dbReference type="Pfam" id="PF06347">
    <property type="entry name" value="SH3_4"/>
    <property type="match status" value="1"/>
</dbReference>
<feature type="region of interest" description="Disordered" evidence="2">
    <location>
        <begin position="82"/>
        <end position="138"/>
    </location>
</feature>
<dbReference type="CDD" id="cd00174">
    <property type="entry name" value="SH3"/>
    <property type="match status" value="1"/>
</dbReference>
<feature type="signal peptide" evidence="3">
    <location>
        <begin position="1"/>
        <end position="24"/>
    </location>
</feature>
<keyword evidence="6" id="KW-1185">Reference proteome</keyword>
<feature type="chain" id="PRO_5003010622" description="SH3 domain-containing protein" evidence="3">
    <location>
        <begin position="25"/>
        <end position="523"/>
    </location>
</feature>
<evidence type="ECO:0000259" key="4">
    <source>
        <dbReference type="PROSITE" id="PS50002"/>
    </source>
</evidence>
<organism evidence="5 6">
    <name type="scientific">Haliangium ochraceum (strain DSM 14365 / JCM 11303 / SMP-2)</name>
    <dbReference type="NCBI Taxonomy" id="502025"/>
    <lineage>
        <taxon>Bacteria</taxon>
        <taxon>Pseudomonadati</taxon>
        <taxon>Myxococcota</taxon>
        <taxon>Polyangia</taxon>
        <taxon>Haliangiales</taxon>
        <taxon>Kofleriaceae</taxon>
        <taxon>Haliangium</taxon>
    </lineage>
</organism>
<accession>D0LYZ0</accession>
<protein>
    <recommendedName>
        <fullName evidence="4">SH3 domain-containing protein</fullName>
    </recommendedName>
</protein>
<dbReference type="Gene3D" id="2.30.30.40">
    <property type="entry name" value="SH3 Domains"/>
    <property type="match status" value="2"/>
</dbReference>
<evidence type="ECO:0000313" key="6">
    <source>
        <dbReference type="Proteomes" id="UP000001880"/>
    </source>
</evidence>
<evidence type="ECO:0000256" key="1">
    <source>
        <dbReference type="ARBA" id="ARBA00022443"/>
    </source>
</evidence>
<feature type="domain" description="SH3" evidence="4">
    <location>
        <begin position="144"/>
        <end position="211"/>
    </location>
</feature>
<dbReference type="HOGENOM" id="CLU_520504_0_0_7"/>
<dbReference type="InterPro" id="IPR010466">
    <property type="entry name" value="DUF1058"/>
</dbReference>
<reference evidence="5 6" key="1">
    <citation type="journal article" date="2010" name="Stand. Genomic Sci.">
        <title>Complete genome sequence of Haliangium ochraceum type strain (SMP-2).</title>
        <authorList>
            <consortium name="US DOE Joint Genome Institute (JGI-PGF)"/>
            <person name="Ivanova N."/>
            <person name="Daum C."/>
            <person name="Lang E."/>
            <person name="Abt B."/>
            <person name="Kopitz M."/>
            <person name="Saunders E."/>
            <person name="Lapidus A."/>
            <person name="Lucas S."/>
            <person name="Glavina Del Rio T."/>
            <person name="Nolan M."/>
            <person name="Tice H."/>
            <person name="Copeland A."/>
            <person name="Cheng J.F."/>
            <person name="Chen F."/>
            <person name="Bruce D."/>
            <person name="Goodwin L."/>
            <person name="Pitluck S."/>
            <person name="Mavromatis K."/>
            <person name="Pati A."/>
            <person name="Mikhailova N."/>
            <person name="Chen A."/>
            <person name="Palaniappan K."/>
            <person name="Land M."/>
            <person name="Hauser L."/>
            <person name="Chang Y.J."/>
            <person name="Jeffries C.D."/>
            <person name="Detter J.C."/>
            <person name="Brettin T."/>
            <person name="Rohde M."/>
            <person name="Goker M."/>
            <person name="Bristow J."/>
            <person name="Markowitz V."/>
            <person name="Eisen J.A."/>
            <person name="Hugenholtz P."/>
            <person name="Kyrpides N.C."/>
            <person name="Klenk H.P."/>
        </authorList>
    </citation>
    <scope>NUCLEOTIDE SEQUENCE [LARGE SCALE GENOMIC DNA]</scope>
    <source>
        <strain evidence="6">DSM 14365 / CIP 107738 / JCM 11303 / AJ 13395 / SMP-2</strain>
    </source>
</reference>
<dbReference type="PROSITE" id="PS50002">
    <property type="entry name" value="SH3"/>
    <property type="match status" value="1"/>
</dbReference>